<dbReference type="PATRIC" id="fig|698738.3.peg.39"/>
<dbReference type="OrthoDB" id="7346865at2"/>
<keyword evidence="8" id="KW-1185">Reference proteome</keyword>
<dbReference type="PANTHER" id="PTHR42953">
    <property type="entry name" value="HIGH-AFFINITY ZINC UPTAKE SYSTEM PROTEIN ZNUA-RELATED"/>
    <property type="match status" value="1"/>
</dbReference>
<feature type="chain" id="PRO_5004383678" description="High-affinity zinc uptake system protein ZnuA" evidence="6">
    <location>
        <begin position="29"/>
        <end position="284"/>
    </location>
</feature>
<organism evidence="7 8">
    <name type="scientific">Oleispira antarctica RB-8</name>
    <dbReference type="NCBI Taxonomy" id="698738"/>
    <lineage>
        <taxon>Bacteria</taxon>
        <taxon>Pseudomonadati</taxon>
        <taxon>Pseudomonadota</taxon>
        <taxon>Gammaproteobacteria</taxon>
        <taxon>Oceanospirillales</taxon>
        <taxon>Oceanospirillaceae</taxon>
        <taxon>Oleispira</taxon>
    </lineage>
</organism>
<keyword evidence="5" id="KW-0406">Ion transport</keyword>
<dbReference type="KEGG" id="oai:OLEAN_C00390"/>
<evidence type="ECO:0000256" key="6">
    <source>
        <dbReference type="SAM" id="SignalP"/>
    </source>
</evidence>
<evidence type="ECO:0000313" key="7">
    <source>
        <dbReference type="EMBL" id="CCK74215.1"/>
    </source>
</evidence>
<dbReference type="Pfam" id="PF01297">
    <property type="entry name" value="ZnuA"/>
    <property type="match status" value="1"/>
</dbReference>
<dbReference type="AlphaFoldDB" id="R4YJH6"/>
<dbReference type="Gene3D" id="3.40.50.1980">
    <property type="entry name" value="Nitrogenase molybdenum iron protein domain"/>
    <property type="match status" value="2"/>
</dbReference>
<dbReference type="GO" id="GO:0046872">
    <property type="term" value="F:metal ion binding"/>
    <property type="evidence" value="ECO:0007669"/>
    <property type="project" value="InterPro"/>
</dbReference>
<dbReference type="InterPro" id="IPR050492">
    <property type="entry name" value="Bact_metal-bind_prot9"/>
</dbReference>
<name>R4YJH6_OLEAN</name>
<dbReference type="InterPro" id="IPR006127">
    <property type="entry name" value="ZnuA-like"/>
</dbReference>
<evidence type="ECO:0000256" key="2">
    <source>
        <dbReference type="ARBA" id="ARBA00015915"/>
    </source>
</evidence>
<dbReference type="STRING" id="698738.OLEAN_C00390"/>
<dbReference type="PANTHER" id="PTHR42953:SF3">
    <property type="entry name" value="HIGH-AFFINITY ZINC UPTAKE SYSTEM PROTEIN ZNUA"/>
    <property type="match status" value="1"/>
</dbReference>
<keyword evidence="5" id="KW-0862">Zinc</keyword>
<accession>R4YJH6</accession>
<dbReference type="Proteomes" id="UP000032749">
    <property type="component" value="Chromosome"/>
</dbReference>
<keyword evidence="5" id="KW-0864">Zinc transport</keyword>
<dbReference type="HOGENOM" id="CLU_016838_1_2_6"/>
<sequence length="284" mass="31655">MKATILKTLISLLLILPSLLAVSLFSQAAEARILVSNKPLALIAAATYPADQIDILVPDGMSPHDYSLRPSDIIRIRQADKVLWAGDHVEPYLAKFAKQKSKTEWLDATELMQTLGLYGSDPHVWLSPELAIAISERITAWNPISLEQATKDHQAFANTLNKLVTSSKTQLAPLKHSGFFVFHQAYDYWFQAIDIKQLGAFTLSPERKPGARHVQKMRNQLQNKEVRCVLSEPQFSPALIDTVVNGLTIHRGELDPLAGKSVLTKTAYIDWLSDMTKTLAECLK</sequence>
<dbReference type="SUPFAM" id="SSF53807">
    <property type="entry name" value="Helical backbone' metal receptor"/>
    <property type="match status" value="1"/>
</dbReference>
<keyword evidence="4 6" id="KW-0732">Signal</keyword>
<evidence type="ECO:0000256" key="5">
    <source>
        <dbReference type="ARBA" id="ARBA00022906"/>
    </source>
</evidence>
<protein>
    <recommendedName>
        <fullName evidence="2">High-affinity zinc uptake system protein ZnuA</fullName>
    </recommendedName>
</protein>
<gene>
    <name evidence="7" type="primary">znuA</name>
    <name evidence="7" type="ORF">OLEAN_C00390</name>
</gene>
<dbReference type="EMBL" id="FO203512">
    <property type="protein sequence ID" value="CCK74215.1"/>
    <property type="molecule type" value="Genomic_DNA"/>
</dbReference>
<reference evidence="7 8" key="1">
    <citation type="journal article" date="2013" name="Nat. Commun.">
        <title>Genome sequence and functional genomic analysis of the oil-degrading bacterium Oleispira antarctica.</title>
        <authorList>
            <person name="Kube M."/>
            <person name="Chernikova T.N."/>
            <person name="Al-Ramahi Y."/>
            <person name="Beloqui A."/>
            <person name="Lopez-Cortez N."/>
            <person name="Guazzaroni M.E."/>
            <person name="Heipieper H.J."/>
            <person name="Klages S."/>
            <person name="Kotsyurbenko O.R."/>
            <person name="Langer I."/>
            <person name="Nechitaylo T.Y."/>
            <person name="Lunsdorf H."/>
            <person name="Fernandez M."/>
            <person name="Juarez S."/>
            <person name="Ciordia S."/>
            <person name="Singer A."/>
            <person name="Kagan O."/>
            <person name="Egorova O."/>
            <person name="Petit P.A."/>
            <person name="Stogios P."/>
            <person name="Kim Y."/>
            <person name="Tchigvintsev A."/>
            <person name="Flick R."/>
            <person name="Denaro R."/>
            <person name="Genovese M."/>
            <person name="Albar J.P."/>
            <person name="Reva O.N."/>
            <person name="Martinez-Gomariz M."/>
            <person name="Tran H."/>
            <person name="Ferrer M."/>
            <person name="Savchenko A."/>
            <person name="Yakunin A.F."/>
            <person name="Yakimov M.M."/>
            <person name="Golyshina O.V."/>
            <person name="Reinhardt R."/>
            <person name="Golyshin P.N."/>
        </authorList>
    </citation>
    <scope>NUCLEOTIDE SEQUENCE [LARGE SCALE GENOMIC DNA]</scope>
</reference>
<feature type="signal peptide" evidence="6">
    <location>
        <begin position="1"/>
        <end position="28"/>
    </location>
</feature>
<evidence type="ECO:0000256" key="4">
    <source>
        <dbReference type="ARBA" id="ARBA00022729"/>
    </source>
</evidence>
<dbReference type="GO" id="GO:0006829">
    <property type="term" value="P:zinc ion transport"/>
    <property type="evidence" value="ECO:0007669"/>
    <property type="project" value="UniProtKB-KW"/>
</dbReference>
<comment type="similarity">
    <text evidence="1">Belongs to the bacterial solute-binding protein 9 family.</text>
</comment>
<evidence type="ECO:0000256" key="3">
    <source>
        <dbReference type="ARBA" id="ARBA00022448"/>
    </source>
</evidence>
<evidence type="ECO:0000256" key="1">
    <source>
        <dbReference type="ARBA" id="ARBA00011028"/>
    </source>
</evidence>
<evidence type="ECO:0000313" key="8">
    <source>
        <dbReference type="Proteomes" id="UP000032749"/>
    </source>
</evidence>
<keyword evidence="3" id="KW-0813">Transport</keyword>
<proteinExistence type="inferred from homology"/>